<feature type="domain" description="Big-1" evidence="1">
    <location>
        <begin position="1"/>
        <end position="62"/>
    </location>
</feature>
<organism evidence="2">
    <name type="scientific">marine sediment metagenome</name>
    <dbReference type="NCBI Taxonomy" id="412755"/>
    <lineage>
        <taxon>unclassified sequences</taxon>
        <taxon>metagenomes</taxon>
        <taxon>ecological metagenomes</taxon>
    </lineage>
</organism>
<evidence type="ECO:0000313" key="2">
    <source>
        <dbReference type="EMBL" id="GAI26181.1"/>
    </source>
</evidence>
<feature type="non-terminal residue" evidence="2">
    <location>
        <position position="1"/>
    </location>
</feature>
<reference evidence="2" key="1">
    <citation type="journal article" date="2014" name="Front. Microbiol.">
        <title>High frequency of phylogenetically diverse reductive dehalogenase-homologous genes in deep subseafloor sedimentary metagenomes.</title>
        <authorList>
            <person name="Kawai M."/>
            <person name="Futagami T."/>
            <person name="Toyoda A."/>
            <person name="Takaki Y."/>
            <person name="Nishi S."/>
            <person name="Hori S."/>
            <person name="Arai W."/>
            <person name="Tsubouchi T."/>
            <person name="Morono Y."/>
            <person name="Uchiyama I."/>
            <person name="Ito T."/>
            <person name="Fujiyama A."/>
            <person name="Inagaki F."/>
            <person name="Takami H."/>
        </authorList>
    </citation>
    <scope>NUCLEOTIDE SEQUENCE</scope>
    <source>
        <strain evidence="2">Expedition CK06-06</strain>
    </source>
</reference>
<sequence length="288" mass="30060">PVEDGTAVAFTTDHGILSSATAMTTSGAASVTLTSELSTETIVATVTAAANDASDVAAVFFIPEGGAGVVECSSVCLSGCGTCDKPVGGIGCVTIDAGANTTHTISTARYDDNPGDTPTFQALGDYYDVHLNNVTDVNSLTIDFCPTEPDTVIYYWDGADWSPATDQSYADGCVVVTVTKETFPSLLDLTGLPFASGIPYPVGAGGGAAAGAPTRYLRVDFLGEISRMRLDDDNRLRDTLTAPSPDGRDSLEIKEGTRVPIVDEEWVYLIEIKEAEECPPLPEDAIVA</sequence>
<feature type="non-terminal residue" evidence="2">
    <location>
        <position position="288"/>
    </location>
</feature>
<protein>
    <recommendedName>
        <fullName evidence="1">Big-1 domain-containing protein</fullName>
    </recommendedName>
</protein>
<comment type="caution">
    <text evidence="2">The sequence shown here is derived from an EMBL/GenBank/DDBJ whole genome shotgun (WGS) entry which is preliminary data.</text>
</comment>
<evidence type="ECO:0000259" key="1">
    <source>
        <dbReference type="PROSITE" id="PS51127"/>
    </source>
</evidence>
<dbReference type="InterPro" id="IPR003344">
    <property type="entry name" value="Big_1_dom"/>
</dbReference>
<dbReference type="EMBL" id="BARV01016370">
    <property type="protein sequence ID" value="GAI26181.1"/>
    <property type="molecule type" value="Genomic_DNA"/>
</dbReference>
<gene>
    <name evidence="2" type="ORF">S06H3_28106</name>
</gene>
<proteinExistence type="predicted"/>
<dbReference type="SUPFAM" id="SSF49373">
    <property type="entry name" value="Invasin/intimin cell-adhesion fragments"/>
    <property type="match status" value="1"/>
</dbReference>
<name>X1N7H1_9ZZZZ</name>
<dbReference type="PROSITE" id="PS51127">
    <property type="entry name" value="BIG1"/>
    <property type="match status" value="1"/>
</dbReference>
<dbReference type="AlphaFoldDB" id="X1N7H1"/>
<dbReference type="InterPro" id="IPR008964">
    <property type="entry name" value="Invasin/intimin_cell_adhesion"/>
</dbReference>
<accession>X1N7H1</accession>